<organism evidence="1 2">
    <name type="scientific">Nostocoides veronense</name>
    <dbReference type="NCBI Taxonomy" id="330836"/>
    <lineage>
        <taxon>Bacteria</taxon>
        <taxon>Bacillati</taxon>
        <taxon>Actinomycetota</taxon>
        <taxon>Actinomycetes</taxon>
        <taxon>Micrococcales</taxon>
        <taxon>Intrasporangiaceae</taxon>
        <taxon>Nostocoides</taxon>
    </lineage>
</organism>
<gene>
    <name evidence="1" type="ORF">GCM10009811_11580</name>
</gene>
<comment type="caution">
    <text evidence="1">The sequence shown here is derived from an EMBL/GenBank/DDBJ whole genome shotgun (WGS) entry which is preliminary data.</text>
</comment>
<evidence type="ECO:0000313" key="1">
    <source>
        <dbReference type="EMBL" id="GAA1788303.1"/>
    </source>
</evidence>
<name>A0ABP4XME5_9MICO</name>
<proteinExistence type="predicted"/>
<accession>A0ABP4XME5</accession>
<protein>
    <submittedName>
        <fullName evidence="1">Uncharacterized protein</fullName>
    </submittedName>
</protein>
<sequence length="127" mass="14050">MEASNHSQEGTLLSSEFFESFGLDESTFSDVVSLANGLLSLTAQLRGAATFAKVQESDYIKFLHRMESQADGIALLPSPLRRKRLDSIQTESGLDFDTAEQLWDLWCILKRSLEKPPAPASLSQSAR</sequence>
<dbReference type="Proteomes" id="UP001499938">
    <property type="component" value="Unassembled WGS sequence"/>
</dbReference>
<dbReference type="EMBL" id="BAAAPO010000020">
    <property type="protein sequence ID" value="GAA1788303.1"/>
    <property type="molecule type" value="Genomic_DNA"/>
</dbReference>
<evidence type="ECO:0000313" key="2">
    <source>
        <dbReference type="Proteomes" id="UP001499938"/>
    </source>
</evidence>
<reference evidence="2" key="1">
    <citation type="journal article" date="2019" name="Int. J. Syst. Evol. Microbiol.">
        <title>The Global Catalogue of Microorganisms (GCM) 10K type strain sequencing project: providing services to taxonomists for standard genome sequencing and annotation.</title>
        <authorList>
            <consortium name="The Broad Institute Genomics Platform"/>
            <consortium name="The Broad Institute Genome Sequencing Center for Infectious Disease"/>
            <person name="Wu L."/>
            <person name="Ma J."/>
        </authorList>
    </citation>
    <scope>NUCLEOTIDE SEQUENCE [LARGE SCALE GENOMIC DNA]</scope>
    <source>
        <strain evidence="2">JCM 15592</strain>
    </source>
</reference>
<keyword evidence="2" id="KW-1185">Reference proteome</keyword>